<sequence>MSTTRSRAALAGGTANAARLFVAALAFTSAYVGLSAYGNARSAAAPVQTVTLSAREMPIARPLKVATSTSTSTSARAGAVAVTAAGADGCATSYVARSLLAEAAPGQGVIYRWRLSRWSPATRTWRTFLAEHGGFAGSEREIEWRPRISGNPGWYRVEVLAEGAGAVRSERFQVSC</sequence>
<name>A0ABV3H7M6_9ACTN</name>
<keyword evidence="2" id="KW-1185">Reference proteome</keyword>
<dbReference type="EMBL" id="JBFARM010000007">
    <property type="protein sequence ID" value="MEV4288531.1"/>
    <property type="molecule type" value="Genomic_DNA"/>
</dbReference>
<comment type="caution">
    <text evidence="1">The sequence shown here is derived from an EMBL/GenBank/DDBJ whole genome shotgun (WGS) entry which is preliminary data.</text>
</comment>
<dbReference type="Proteomes" id="UP001552427">
    <property type="component" value="Unassembled WGS sequence"/>
</dbReference>
<organism evidence="1 2">
    <name type="scientific">Nonomuraea bangladeshensis</name>
    <dbReference type="NCBI Taxonomy" id="404385"/>
    <lineage>
        <taxon>Bacteria</taxon>
        <taxon>Bacillati</taxon>
        <taxon>Actinomycetota</taxon>
        <taxon>Actinomycetes</taxon>
        <taxon>Streptosporangiales</taxon>
        <taxon>Streptosporangiaceae</taxon>
        <taxon>Nonomuraea</taxon>
    </lineage>
</organism>
<dbReference type="RefSeq" id="WP_364453507.1">
    <property type="nucleotide sequence ID" value="NZ_JBFARM010000007.1"/>
</dbReference>
<evidence type="ECO:0000313" key="1">
    <source>
        <dbReference type="EMBL" id="MEV4288531.1"/>
    </source>
</evidence>
<evidence type="ECO:0000313" key="2">
    <source>
        <dbReference type="Proteomes" id="UP001552427"/>
    </source>
</evidence>
<accession>A0ABV3H7M6</accession>
<reference evidence="1 2" key="1">
    <citation type="submission" date="2024-06" db="EMBL/GenBank/DDBJ databases">
        <title>The Natural Products Discovery Center: Release of the First 8490 Sequenced Strains for Exploring Actinobacteria Biosynthetic Diversity.</title>
        <authorList>
            <person name="Kalkreuter E."/>
            <person name="Kautsar S.A."/>
            <person name="Yang D."/>
            <person name="Bader C.D."/>
            <person name="Teijaro C.N."/>
            <person name="Fluegel L."/>
            <person name="Davis C.M."/>
            <person name="Simpson J.R."/>
            <person name="Lauterbach L."/>
            <person name="Steele A.D."/>
            <person name="Gui C."/>
            <person name="Meng S."/>
            <person name="Li G."/>
            <person name="Viehrig K."/>
            <person name="Ye F."/>
            <person name="Su P."/>
            <person name="Kiefer A.F."/>
            <person name="Nichols A."/>
            <person name="Cepeda A.J."/>
            <person name="Yan W."/>
            <person name="Fan B."/>
            <person name="Jiang Y."/>
            <person name="Adhikari A."/>
            <person name="Zheng C.-J."/>
            <person name="Schuster L."/>
            <person name="Cowan T.M."/>
            <person name="Smanski M.J."/>
            <person name="Chevrette M.G."/>
            <person name="De Carvalho L.P.S."/>
            <person name="Shen B."/>
        </authorList>
    </citation>
    <scope>NUCLEOTIDE SEQUENCE [LARGE SCALE GENOMIC DNA]</scope>
    <source>
        <strain evidence="1 2">NPDC049574</strain>
    </source>
</reference>
<gene>
    <name evidence="1" type="ORF">AB0K40_23735</name>
</gene>
<protein>
    <submittedName>
        <fullName evidence="1">Uncharacterized protein</fullName>
    </submittedName>
</protein>
<proteinExistence type="predicted"/>